<dbReference type="EMBL" id="CAJNOJ010000036">
    <property type="protein sequence ID" value="CAF0915978.1"/>
    <property type="molecule type" value="Genomic_DNA"/>
</dbReference>
<evidence type="ECO:0000259" key="2">
    <source>
        <dbReference type="PROSITE" id="PS50103"/>
    </source>
</evidence>
<feature type="zinc finger region" description="C3H1-type" evidence="1">
    <location>
        <begin position="115"/>
        <end position="141"/>
    </location>
</feature>
<dbReference type="AlphaFoldDB" id="A0A814AN60"/>
<reference evidence="3" key="1">
    <citation type="submission" date="2021-02" db="EMBL/GenBank/DDBJ databases">
        <authorList>
            <person name="Nowell W R."/>
        </authorList>
    </citation>
    <scope>NUCLEOTIDE SEQUENCE</scope>
</reference>
<keyword evidence="1" id="KW-0862">Zinc</keyword>
<evidence type="ECO:0000256" key="1">
    <source>
        <dbReference type="PROSITE-ProRule" id="PRU00723"/>
    </source>
</evidence>
<dbReference type="GO" id="GO:0008270">
    <property type="term" value="F:zinc ion binding"/>
    <property type="evidence" value="ECO:0007669"/>
    <property type="project" value="UniProtKB-KW"/>
</dbReference>
<dbReference type="InterPro" id="IPR000571">
    <property type="entry name" value="Znf_CCCH"/>
</dbReference>
<feature type="domain" description="C3H1-type" evidence="2">
    <location>
        <begin position="115"/>
        <end position="141"/>
    </location>
</feature>
<name>A0A814AN60_ADIRI</name>
<accession>A0A814AN60</accession>
<organism evidence="3 4">
    <name type="scientific">Adineta ricciae</name>
    <name type="common">Rotifer</name>
    <dbReference type="NCBI Taxonomy" id="249248"/>
    <lineage>
        <taxon>Eukaryota</taxon>
        <taxon>Metazoa</taxon>
        <taxon>Spiralia</taxon>
        <taxon>Gnathifera</taxon>
        <taxon>Rotifera</taxon>
        <taxon>Eurotatoria</taxon>
        <taxon>Bdelloidea</taxon>
        <taxon>Adinetida</taxon>
        <taxon>Adinetidae</taxon>
        <taxon>Adineta</taxon>
    </lineage>
</organism>
<sequence>MFFFLYHNFVNSHQSVITTMDDLSKQIAGITLEQESNDDQSEANDFYETRRVSRNVNFARLEKGLLLFIYIHETTKYTLHLETTLWDRRACFNVINSGNCSKPRDQCRREHEILYRQPNLCMFWYTQSCKHNNCRYSHRFENLSQYHHYIFTNTDNMIFKLIRFVRNFAGHYIDSAIEDATDVQELQREVVVLMTHLVHSLSRKRDNSIEHLNLFLEATTIKQMISIGDLLQKLEKPYRVPEIFFQSSINFTTHWYKCGSSKRSIDFKQISPECQTYFNNIFVGFYHGRLRSRGASAAWD</sequence>
<protein>
    <recommendedName>
        <fullName evidence="2">C3H1-type domain-containing protein</fullName>
    </recommendedName>
</protein>
<evidence type="ECO:0000313" key="4">
    <source>
        <dbReference type="Proteomes" id="UP000663852"/>
    </source>
</evidence>
<evidence type="ECO:0000313" key="3">
    <source>
        <dbReference type="EMBL" id="CAF0915978.1"/>
    </source>
</evidence>
<comment type="caution">
    <text evidence="3">The sequence shown here is derived from an EMBL/GenBank/DDBJ whole genome shotgun (WGS) entry which is preliminary data.</text>
</comment>
<dbReference type="Gene3D" id="4.10.1000.10">
    <property type="entry name" value="Zinc finger, CCCH-type"/>
    <property type="match status" value="1"/>
</dbReference>
<keyword evidence="1" id="KW-0863">Zinc-finger</keyword>
<dbReference type="Proteomes" id="UP000663852">
    <property type="component" value="Unassembled WGS sequence"/>
</dbReference>
<proteinExistence type="predicted"/>
<keyword evidence="1" id="KW-0479">Metal-binding</keyword>
<dbReference type="OrthoDB" id="411372at2759"/>
<gene>
    <name evidence="3" type="ORF">EDS130_LOCUS10521</name>
</gene>
<dbReference type="PROSITE" id="PS50103">
    <property type="entry name" value="ZF_C3H1"/>
    <property type="match status" value="1"/>
</dbReference>